<keyword evidence="1" id="KW-0479">Metal-binding</keyword>
<accession>R7URP7</accession>
<dbReference type="InterPro" id="IPR027443">
    <property type="entry name" value="IPNS-like_sf"/>
</dbReference>
<dbReference type="PANTHER" id="PTHR47990">
    <property type="entry name" value="2-OXOGLUTARATE (2OG) AND FE(II)-DEPENDENT OXYGENASE SUPERFAMILY PROTEIN-RELATED"/>
    <property type="match status" value="1"/>
</dbReference>
<protein>
    <recommendedName>
        <fullName evidence="2">Fe2OG dioxygenase domain-containing protein</fullName>
    </recommendedName>
</protein>
<gene>
    <name evidence="3" type="ORF">CAPTEDRAFT_226078</name>
</gene>
<dbReference type="STRING" id="283909.R7URP7"/>
<dbReference type="GO" id="GO:0016491">
    <property type="term" value="F:oxidoreductase activity"/>
    <property type="evidence" value="ECO:0007669"/>
    <property type="project" value="UniProtKB-KW"/>
</dbReference>
<dbReference type="FunCoup" id="R7URP7">
    <property type="interactions" value="5"/>
</dbReference>
<evidence type="ECO:0000256" key="1">
    <source>
        <dbReference type="RuleBase" id="RU003682"/>
    </source>
</evidence>
<dbReference type="AlphaFoldDB" id="R7URP7"/>
<evidence type="ECO:0000313" key="4">
    <source>
        <dbReference type="EnsemblMetazoa" id="CapteP226078"/>
    </source>
</evidence>
<dbReference type="SUPFAM" id="SSF51197">
    <property type="entry name" value="Clavaminate synthase-like"/>
    <property type="match status" value="1"/>
</dbReference>
<proteinExistence type="inferred from homology"/>
<dbReference type="InterPro" id="IPR050231">
    <property type="entry name" value="Iron_ascorbate_oxido_reductase"/>
</dbReference>
<dbReference type="EMBL" id="AMQN01006612">
    <property type="status" value="NOT_ANNOTATED_CDS"/>
    <property type="molecule type" value="Genomic_DNA"/>
</dbReference>
<reference evidence="4" key="3">
    <citation type="submission" date="2015-06" db="UniProtKB">
        <authorList>
            <consortium name="EnsemblMetazoa"/>
        </authorList>
    </citation>
    <scope>IDENTIFICATION</scope>
</reference>
<name>R7URP7_CAPTE</name>
<keyword evidence="1" id="KW-0560">Oxidoreductase</keyword>
<comment type="similarity">
    <text evidence="1">Belongs to the iron/ascorbate-dependent oxidoreductase family.</text>
</comment>
<dbReference type="PROSITE" id="PS51471">
    <property type="entry name" value="FE2OG_OXY"/>
    <property type="match status" value="1"/>
</dbReference>
<dbReference type="HOGENOM" id="CLU_010119_6_3_1"/>
<dbReference type="EnsemblMetazoa" id="CapteT226078">
    <property type="protein sequence ID" value="CapteP226078"/>
    <property type="gene ID" value="CapteG226078"/>
</dbReference>
<feature type="domain" description="Fe2OG dioxygenase" evidence="2">
    <location>
        <begin position="164"/>
        <end position="271"/>
    </location>
</feature>
<evidence type="ECO:0000259" key="2">
    <source>
        <dbReference type="PROSITE" id="PS51471"/>
    </source>
</evidence>
<dbReference type="GO" id="GO:0046872">
    <property type="term" value="F:metal ion binding"/>
    <property type="evidence" value="ECO:0007669"/>
    <property type="project" value="UniProtKB-KW"/>
</dbReference>
<keyword evidence="5" id="KW-1185">Reference proteome</keyword>
<dbReference type="Proteomes" id="UP000014760">
    <property type="component" value="Unassembled WGS sequence"/>
</dbReference>
<dbReference type="InterPro" id="IPR044861">
    <property type="entry name" value="IPNS-like_FE2OG_OXY"/>
</dbReference>
<dbReference type="OMA" id="ARCPAHT"/>
<sequence>MDQTDLPTIDFSELVSADGLKFSTPKQVQVCRDLVRAFCSTGFACLQNHGISSEKIDSAFSKSEQFFSQDTKVKGQFTRKEGETVGWTRIGVEGFNPDRPTDLKELFNIKPEDDQPWPNDTIPDFSSTMLDFYQRCSTLNHQVLKAIAVGLDLADSEYLNTAHCSTSMTNLCLLHYPPIPEDIHEGQIRCGEHSDWGSITLLFQEGGLEIQNSDGEWWAPPCIPGSILVNVGDCLQQWTTDQLKSTRHRVSLPKDDASSRSRRSMAFFSMPNNDCVIECLDGSAKYPPVVAIDYFNKKLDEIRNRGSK</sequence>
<organism evidence="3">
    <name type="scientific">Capitella teleta</name>
    <name type="common">Polychaete worm</name>
    <dbReference type="NCBI Taxonomy" id="283909"/>
    <lineage>
        <taxon>Eukaryota</taxon>
        <taxon>Metazoa</taxon>
        <taxon>Spiralia</taxon>
        <taxon>Lophotrochozoa</taxon>
        <taxon>Annelida</taxon>
        <taxon>Polychaeta</taxon>
        <taxon>Sedentaria</taxon>
        <taxon>Scolecida</taxon>
        <taxon>Capitellidae</taxon>
        <taxon>Capitella</taxon>
    </lineage>
</organism>
<dbReference type="EMBL" id="KB298735">
    <property type="protein sequence ID" value="ELU08828.1"/>
    <property type="molecule type" value="Genomic_DNA"/>
</dbReference>
<dbReference type="InterPro" id="IPR005123">
    <property type="entry name" value="Oxoglu/Fe-dep_dioxygenase_dom"/>
</dbReference>
<evidence type="ECO:0000313" key="5">
    <source>
        <dbReference type="Proteomes" id="UP000014760"/>
    </source>
</evidence>
<dbReference type="InterPro" id="IPR026992">
    <property type="entry name" value="DIOX_N"/>
</dbReference>
<dbReference type="Gene3D" id="2.60.120.330">
    <property type="entry name" value="B-lactam Antibiotic, Isopenicillin N Synthase, Chain"/>
    <property type="match status" value="1"/>
</dbReference>
<dbReference type="Pfam" id="PF03171">
    <property type="entry name" value="2OG-FeII_Oxy"/>
    <property type="match status" value="1"/>
</dbReference>
<dbReference type="FunFam" id="2.60.120.330:FF:000038">
    <property type="entry name" value="Si:dkey-10o6.2"/>
    <property type="match status" value="1"/>
</dbReference>
<dbReference type="OrthoDB" id="288590at2759"/>
<dbReference type="Pfam" id="PF14226">
    <property type="entry name" value="DIOX_N"/>
    <property type="match status" value="1"/>
</dbReference>
<reference evidence="3 5" key="2">
    <citation type="journal article" date="2013" name="Nature">
        <title>Insights into bilaterian evolution from three spiralian genomes.</title>
        <authorList>
            <person name="Simakov O."/>
            <person name="Marletaz F."/>
            <person name="Cho S.J."/>
            <person name="Edsinger-Gonzales E."/>
            <person name="Havlak P."/>
            <person name="Hellsten U."/>
            <person name="Kuo D.H."/>
            <person name="Larsson T."/>
            <person name="Lv J."/>
            <person name="Arendt D."/>
            <person name="Savage R."/>
            <person name="Osoegawa K."/>
            <person name="de Jong P."/>
            <person name="Grimwood J."/>
            <person name="Chapman J.A."/>
            <person name="Shapiro H."/>
            <person name="Aerts A."/>
            <person name="Otillar R.P."/>
            <person name="Terry A.Y."/>
            <person name="Boore J.L."/>
            <person name="Grigoriev I.V."/>
            <person name="Lindberg D.R."/>
            <person name="Seaver E.C."/>
            <person name="Weisblat D.A."/>
            <person name="Putnam N.H."/>
            <person name="Rokhsar D.S."/>
        </authorList>
    </citation>
    <scope>NUCLEOTIDE SEQUENCE</scope>
    <source>
        <strain evidence="3 5">I ESC-2004</strain>
    </source>
</reference>
<evidence type="ECO:0000313" key="3">
    <source>
        <dbReference type="EMBL" id="ELU08828.1"/>
    </source>
</evidence>
<reference evidence="5" key="1">
    <citation type="submission" date="2012-12" db="EMBL/GenBank/DDBJ databases">
        <authorList>
            <person name="Hellsten U."/>
            <person name="Grimwood J."/>
            <person name="Chapman J.A."/>
            <person name="Shapiro H."/>
            <person name="Aerts A."/>
            <person name="Otillar R.P."/>
            <person name="Terry A.Y."/>
            <person name="Boore J.L."/>
            <person name="Simakov O."/>
            <person name="Marletaz F."/>
            <person name="Cho S.-J."/>
            <person name="Edsinger-Gonzales E."/>
            <person name="Havlak P."/>
            <person name="Kuo D.-H."/>
            <person name="Larsson T."/>
            <person name="Lv J."/>
            <person name="Arendt D."/>
            <person name="Savage R."/>
            <person name="Osoegawa K."/>
            <person name="de Jong P."/>
            <person name="Lindberg D.R."/>
            <person name="Seaver E.C."/>
            <person name="Weisblat D.A."/>
            <person name="Putnam N.H."/>
            <person name="Grigoriev I.V."/>
            <person name="Rokhsar D.S."/>
        </authorList>
    </citation>
    <scope>NUCLEOTIDE SEQUENCE</scope>
    <source>
        <strain evidence="5">I ESC-2004</strain>
    </source>
</reference>
<keyword evidence="1" id="KW-0408">Iron</keyword>